<protein>
    <recommendedName>
        <fullName evidence="9">RanBD1 domain-containing protein</fullName>
    </recommendedName>
</protein>
<dbReference type="Proteomes" id="UP000224080">
    <property type="component" value="Unassembled WGS sequence"/>
</dbReference>
<feature type="compositionally biased region" description="Acidic residues" evidence="8">
    <location>
        <begin position="1147"/>
        <end position="1156"/>
    </location>
</feature>
<organism evidence="10 11">
    <name type="scientific">Blastomyces parvus</name>
    <dbReference type="NCBI Taxonomy" id="2060905"/>
    <lineage>
        <taxon>Eukaryota</taxon>
        <taxon>Fungi</taxon>
        <taxon>Dikarya</taxon>
        <taxon>Ascomycota</taxon>
        <taxon>Pezizomycotina</taxon>
        <taxon>Eurotiomycetes</taxon>
        <taxon>Eurotiomycetidae</taxon>
        <taxon>Onygenales</taxon>
        <taxon>Ajellomycetaceae</taxon>
        <taxon>Blastomyces</taxon>
    </lineage>
</organism>
<feature type="domain" description="RanBD1" evidence="9">
    <location>
        <begin position="1158"/>
        <end position="1284"/>
    </location>
</feature>
<feature type="compositionally biased region" description="Low complexity" evidence="8">
    <location>
        <begin position="388"/>
        <end position="408"/>
    </location>
</feature>
<keyword evidence="2" id="KW-0813">Transport</keyword>
<feature type="compositionally biased region" description="Low complexity" evidence="8">
    <location>
        <begin position="86"/>
        <end position="114"/>
    </location>
</feature>
<dbReference type="Gene3D" id="2.30.29.30">
    <property type="entry name" value="Pleckstrin-homology domain (PH domain)/Phosphotyrosine-binding domain (PTB)"/>
    <property type="match status" value="1"/>
</dbReference>
<feature type="compositionally biased region" description="Polar residues" evidence="8">
    <location>
        <begin position="572"/>
        <end position="588"/>
    </location>
</feature>
<feature type="compositionally biased region" description="Low complexity" evidence="8">
    <location>
        <begin position="169"/>
        <end position="195"/>
    </location>
</feature>
<evidence type="ECO:0000313" key="10">
    <source>
        <dbReference type="EMBL" id="PGH04691.1"/>
    </source>
</evidence>
<keyword evidence="6" id="KW-0906">Nuclear pore complex</keyword>
<dbReference type="PANTHER" id="PTHR38697:SF1">
    <property type="entry name" value="NUCLEAR PORE COMPLEX PROTEIN SIMILAR TO S. CEREVISIAE NUP2 (EUROFUNG)"/>
    <property type="match status" value="1"/>
</dbReference>
<feature type="compositionally biased region" description="Basic and acidic residues" evidence="8">
    <location>
        <begin position="768"/>
        <end position="781"/>
    </location>
</feature>
<feature type="compositionally biased region" description="Basic residues" evidence="8">
    <location>
        <begin position="41"/>
        <end position="50"/>
    </location>
</feature>
<reference evidence="10 11" key="1">
    <citation type="submission" date="2017-10" db="EMBL/GenBank/DDBJ databases">
        <title>Comparative genomics in systemic dimorphic fungi from Ajellomycetaceae.</title>
        <authorList>
            <person name="Munoz J.F."/>
            <person name="Mcewen J.G."/>
            <person name="Clay O.K."/>
            <person name="Cuomo C.A."/>
        </authorList>
    </citation>
    <scope>NUCLEOTIDE SEQUENCE [LARGE SCALE GENOMIC DNA]</scope>
    <source>
        <strain evidence="10 11">UAMH130</strain>
    </source>
</reference>
<evidence type="ECO:0000256" key="4">
    <source>
        <dbReference type="ARBA" id="ARBA00022927"/>
    </source>
</evidence>
<feature type="compositionally biased region" description="Low complexity" evidence="8">
    <location>
        <begin position="487"/>
        <end position="505"/>
    </location>
</feature>
<feature type="compositionally biased region" description="Polar residues" evidence="8">
    <location>
        <begin position="1110"/>
        <end position="1122"/>
    </location>
</feature>
<evidence type="ECO:0000256" key="2">
    <source>
        <dbReference type="ARBA" id="ARBA00022448"/>
    </source>
</evidence>
<evidence type="ECO:0000259" key="9">
    <source>
        <dbReference type="PROSITE" id="PS50196"/>
    </source>
</evidence>
<feature type="region of interest" description="Disordered" evidence="8">
    <location>
        <begin position="1"/>
        <end position="700"/>
    </location>
</feature>
<dbReference type="PROSITE" id="PS50196">
    <property type="entry name" value="RANBD1"/>
    <property type="match status" value="1"/>
</dbReference>
<feature type="compositionally biased region" description="Low complexity" evidence="8">
    <location>
        <begin position="463"/>
        <end position="477"/>
    </location>
</feature>
<feature type="compositionally biased region" description="Polar residues" evidence="8">
    <location>
        <begin position="1129"/>
        <end position="1143"/>
    </location>
</feature>
<dbReference type="InterPro" id="IPR053074">
    <property type="entry name" value="NPC_Nucleoporin"/>
</dbReference>
<dbReference type="InterPro" id="IPR011993">
    <property type="entry name" value="PH-like_dom_sf"/>
</dbReference>
<evidence type="ECO:0000256" key="1">
    <source>
        <dbReference type="ARBA" id="ARBA00004567"/>
    </source>
</evidence>
<keyword evidence="5" id="KW-0811">Translocation</keyword>
<keyword evidence="11" id="KW-1185">Reference proteome</keyword>
<comment type="subcellular location">
    <subcellularLocation>
        <location evidence="1">Nucleus</location>
        <location evidence="1">Nuclear pore complex</location>
    </subcellularLocation>
</comment>
<name>A0A2B7X7E8_9EURO</name>
<keyword evidence="7" id="KW-0539">Nucleus</keyword>
<feature type="compositionally biased region" description="Polar residues" evidence="8">
    <location>
        <begin position="127"/>
        <end position="145"/>
    </location>
</feature>
<dbReference type="GO" id="GO:0015031">
    <property type="term" value="P:protein transport"/>
    <property type="evidence" value="ECO:0007669"/>
    <property type="project" value="UniProtKB-KW"/>
</dbReference>
<feature type="compositionally biased region" description="Low complexity" evidence="8">
    <location>
        <begin position="416"/>
        <end position="435"/>
    </location>
</feature>
<feature type="compositionally biased region" description="Low complexity" evidence="8">
    <location>
        <begin position="529"/>
        <end position="554"/>
    </location>
</feature>
<dbReference type="GO" id="GO:0051028">
    <property type="term" value="P:mRNA transport"/>
    <property type="evidence" value="ECO:0007669"/>
    <property type="project" value="UniProtKB-KW"/>
</dbReference>
<feature type="compositionally biased region" description="Basic and acidic residues" evidence="8">
    <location>
        <begin position="992"/>
        <end position="1009"/>
    </location>
</feature>
<keyword evidence="3" id="KW-0509">mRNA transport</keyword>
<evidence type="ECO:0000256" key="5">
    <source>
        <dbReference type="ARBA" id="ARBA00023010"/>
    </source>
</evidence>
<comment type="caution">
    <text evidence="10">The sequence shown here is derived from an EMBL/GenBank/DDBJ whole genome shotgun (WGS) entry which is preliminary data.</text>
</comment>
<dbReference type="OrthoDB" id="185618at2759"/>
<dbReference type="InterPro" id="IPR000156">
    <property type="entry name" value="Ran_bind_dom"/>
</dbReference>
<evidence type="ECO:0000256" key="6">
    <source>
        <dbReference type="ARBA" id="ARBA00023132"/>
    </source>
</evidence>
<feature type="compositionally biased region" description="Polar residues" evidence="8">
    <location>
        <begin position="241"/>
        <end position="267"/>
    </location>
</feature>
<feature type="compositionally biased region" description="Polar residues" evidence="8">
    <location>
        <begin position="978"/>
        <end position="989"/>
    </location>
</feature>
<dbReference type="Pfam" id="PF08911">
    <property type="entry name" value="NUP50"/>
    <property type="match status" value="1"/>
</dbReference>
<feature type="compositionally biased region" description="Low complexity" evidence="8">
    <location>
        <begin position="589"/>
        <end position="599"/>
    </location>
</feature>
<feature type="compositionally biased region" description="Polar residues" evidence="8">
    <location>
        <begin position="278"/>
        <end position="309"/>
    </location>
</feature>
<feature type="compositionally biased region" description="Polar residues" evidence="8">
    <location>
        <begin position="600"/>
        <end position="635"/>
    </location>
</feature>
<evidence type="ECO:0000256" key="3">
    <source>
        <dbReference type="ARBA" id="ARBA00022816"/>
    </source>
</evidence>
<dbReference type="SMART" id="SM00160">
    <property type="entry name" value="RanBD"/>
    <property type="match status" value="1"/>
</dbReference>
<dbReference type="EMBL" id="PDNC01000036">
    <property type="protein sequence ID" value="PGH04691.1"/>
    <property type="molecule type" value="Genomic_DNA"/>
</dbReference>
<feature type="compositionally biased region" description="Polar residues" evidence="8">
    <location>
        <begin position="906"/>
        <end position="951"/>
    </location>
</feature>
<feature type="compositionally biased region" description="Polar residues" evidence="8">
    <location>
        <begin position="862"/>
        <end position="878"/>
    </location>
</feature>
<feature type="compositionally biased region" description="Low complexity" evidence="8">
    <location>
        <begin position="57"/>
        <end position="71"/>
    </location>
</feature>
<dbReference type="STRING" id="2060905.A0A2B7X7E8"/>
<dbReference type="CDD" id="cd13170">
    <property type="entry name" value="RanBD_NUP50"/>
    <property type="match status" value="1"/>
</dbReference>
<feature type="compositionally biased region" description="Low complexity" evidence="8">
    <location>
        <begin position="310"/>
        <end position="340"/>
    </location>
</feature>
<feature type="compositionally biased region" description="Gly residues" evidence="8">
    <location>
        <begin position="889"/>
        <end position="899"/>
    </location>
</feature>
<feature type="compositionally biased region" description="Polar residues" evidence="8">
    <location>
        <begin position="1027"/>
        <end position="1059"/>
    </location>
</feature>
<feature type="region of interest" description="Disordered" evidence="8">
    <location>
        <begin position="762"/>
        <end position="1174"/>
    </location>
</feature>
<accession>A0A2B7X7E8</accession>
<evidence type="ECO:0000256" key="7">
    <source>
        <dbReference type="ARBA" id="ARBA00023242"/>
    </source>
</evidence>
<sequence>MSKRAAQVQGGKDLAGGFGHEMSSNPGDTPKRATAAQLASRKIKQARQRTRVASPNPASSTSQSFTSPFSAIDPNIVPPASTTTNGFSFGQSQSFPQTGSGTSTTTTPQSSFFGDQNNTGPKLFGSQAGSAPSSFSFTPATTQEVKNPFASMPSGFGQSQGSTGGFQGFQGSTFNIPGTATNQNTQNNASQQAPTGGIFGASQPPQQTPFTFGASSAPKSASLFSAAPPASTPSTSAPIFGQSTGSNIFGASTSSTNIFGATSQASKPSDEMQMSPPAKSNGTGQNRASQFGISQPPFSSSATQPSIFETSAFKPAAPATPSTPKPFSSSVFSTTPSGGTNLFGAMTKPDQTPQTTAPSTTPAKFSFTPSSTAGGSIFGQATKPEDQAPAATTTTSSGPSFSSSFPAPAAAPAPAPFSLFGTPSKPKEPSPAASATEERVSSTKSPAPEPPTTPGTSLFGQIAKPPQEPQAAPAAASEPEKAPTENPSITPAATPSATPFPATPSGGTSLFGRADKPTETSQPTSIFNTPAASTPPSAPTFSFTPSSTSIFQTPAKTASATSDEEKTKDGAKSTTSLFQTKAATDTTPSSSSKPFASLSQAQQPPSNIFGSTPSPSLFKSSAVTEKAPSTPQASSAAVPEKLTPTATPKPLFAGISNGIGESTKAMDTSPANAPAPMKRKEALTPKSRLASYGPPAIPRELNNDERAVFDTEWRLNALNASFQKRIAEADPKSDDIDVLVEFYVRVRENIGAPTGLVVVPKSGKKRKAVEEDGHIAEDFSRNKRTKGLPSFTSQHETDAASVSSSPAAVGGSSSFGEKSASASANISSTASPFGKRKMTDIEDDASSRSEPGNGSGKRPKSTGESTASAIPLAKSSTNSEKKKTDNGDTGSGSGSGVGGASDTVTMFATSYVSQSQRGNTPVGSMAPFSSLSSTQGSVEGTASAFGSSQGSESEDDTESNASAGEEDGEGEAEEESEYSATPPATSNGGRSLFDRVELDGSGKPVRQEVPETEEAISTPSPGDKESNSTVSSLFAGSKFASSFNSPASIGTPQFSNSFDFKSPRALSPINPSPGGSDAKSPPAIFASSTGTSTPTPPAASTTTSTLFPKATSSLLPNGSAQLSPFPLSAATSADVSRATTPNLSEAGGEEPEENTEDLPQVDLLRGGKGEEDEDEVFETRAKALKLGVSPDSDDTTPKWLPQGLGLLRILKHKTTGRARILLRADPSGRVLLNTHLVAAVSYKSVGSAVQFQVLREPKPENWTVRVKKEDMAVELAKVMEKYKT</sequence>
<feature type="compositionally biased region" description="Low complexity" evidence="8">
    <location>
        <begin position="1086"/>
        <end position="1105"/>
    </location>
</feature>
<dbReference type="InterPro" id="IPR015007">
    <property type="entry name" value="NUP2/50/61"/>
</dbReference>
<dbReference type="GO" id="GO:0005643">
    <property type="term" value="C:nuclear pore"/>
    <property type="evidence" value="ECO:0007669"/>
    <property type="project" value="UniProtKB-SubCell"/>
</dbReference>
<evidence type="ECO:0000256" key="8">
    <source>
        <dbReference type="SAM" id="MobiDB-lite"/>
    </source>
</evidence>
<dbReference type="PANTHER" id="PTHR38697">
    <property type="entry name" value="NUCLEAR PORE COMPLEX PROTEIN SIMILAR TO S. CEREVISIAE NUP2 (EUROFUNG)"/>
    <property type="match status" value="1"/>
</dbReference>
<gene>
    <name evidence="10" type="ORF">GX51_03358</name>
</gene>
<feature type="compositionally biased region" description="Low complexity" evidence="8">
    <location>
        <begin position="349"/>
        <end position="363"/>
    </location>
</feature>
<evidence type="ECO:0000313" key="11">
    <source>
        <dbReference type="Proteomes" id="UP000224080"/>
    </source>
</evidence>
<dbReference type="Pfam" id="PF00638">
    <property type="entry name" value="Ran_BP1"/>
    <property type="match status" value="1"/>
</dbReference>
<keyword evidence="4" id="KW-0653">Protein transport</keyword>
<feature type="compositionally biased region" description="Acidic residues" evidence="8">
    <location>
        <begin position="952"/>
        <end position="977"/>
    </location>
</feature>
<feature type="compositionally biased region" description="Polar residues" evidence="8">
    <location>
        <begin position="519"/>
        <end position="528"/>
    </location>
</feature>
<feature type="compositionally biased region" description="Low complexity" evidence="8">
    <location>
        <begin position="214"/>
        <end position="238"/>
    </location>
</feature>
<dbReference type="SUPFAM" id="SSF50729">
    <property type="entry name" value="PH domain-like"/>
    <property type="match status" value="1"/>
</dbReference>
<proteinExistence type="predicted"/>
<feature type="compositionally biased region" description="Low complexity" evidence="8">
    <location>
        <begin position="799"/>
        <end position="831"/>
    </location>
</feature>